<dbReference type="RefSeq" id="WP_035621599.1">
    <property type="nucleotide sequence ID" value="NZ_JBEWQG010000024.1"/>
</dbReference>
<dbReference type="EMBL" id="MUGY01000028">
    <property type="protein sequence ID" value="OXA90259.1"/>
    <property type="molecule type" value="Genomic_DNA"/>
</dbReference>
<dbReference type="Proteomes" id="UP000198424">
    <property type="component" value="Unassembled WGS sequence"/>
</dbReference>
<accession>A0A086AIT6</accession>
<keyword evidence="5" id="KW-1185">Reference proteome</keyword>
<evidence type="ECO:0000256" key="1">
    <source>
        <dbReference type="SAM" id="Phobius"/>
    </source>
</evidence>
<evidence type="ECO:0000313" key="2">
    <source>
        <dbReference type="EMBL" id="KFF16600.1"/>
    </source>
</evidence>
<name>A0A086AIT6_FLAHY</name>
<comment type="caution">
    <text evidence="2">The sequence shown here is derived from an EMBL/GenBank/DDBJ whole genome shotgun (WGS) entry which is preliminary data.</text>
</comment>
<dbReference type="OrthoDB" id="7432683at2"/>
<dbReference type="EMBL" id="JPRM01000014">
    <property type="protein sequence ID" value="KFF16600.1"/>
    <property type="molecule type" value="Genomic_DNA"/>
</dbReference>
<evidence type="ECO:0000313" key="5">
    <source>
        <dbReference type="Proteomes" id="UP000198424"/>
    </source>
</evidence>
<dbReference type="eggNOG" id="COG1629">
    <property type="taxonomic scope" value="Bacteria"/>
</dbReference>
<dbReference type="Proteomes" id="UP000028712">
    <property type="component" value="Unassembled WGS sequence"/>
</dbReference>
<dbReference type="InterPro" id="IPR008969">
    <property type="entry name" value="CarboxyPept-like_regulatory"/>
</dbReference>
<proteinExistence type="predicted"/>
<dbReference type="STRING" id="991.IW20_10565"/>
<keyword evidence="1" id="KW-0472">Membrane</keyword>
<reference evidence="3 5" key="2">
    <citation type="submission" date="2016-11" db="EMBL/GenBank/DDBJ databases">
        <title>Whole genomes of Flavobacteriaceae.</title>
        <authorList>
            <person name="Stine C."/>
            <person name="Li C."/>
            <person name="Tadesse D."/>
        </authorList>
    </citation>
    <scope>NUCLEOTIDE SEQUENCE [LARGE SCALE GENOMIC DNA]</scope>
    <source>
        <strain evidence="3 5">ATCC 29551</strain>
    </source>
</reference>
<dbReference type="AlphaFoldDB" id="A0A086AIT6"/>
<dbReference type="Pfam" id="PF13715">
    <property type="entry name" value="CarbopepD_reg_2"/>
    <property type="match status" value="1"/>
</dbReference>
<keyword evidence="1" id="KW-0812">Transmembrane</keyword>
<sequence length="209" mass="23492">MKNNIKITIPEPCHENWLEITPTEKGRFCSNCQKNVIDFTKASDKEILIAYTKNNNLCGCFNNTQLNRNIMTPKEKNSFWMIAAATMIVFLGLGNQAAIAQGKVQTDKKQQGDSINIKSTKNKYSGIVLDESDNPLPGAFVMIKESKVGIYTDGEGKFSIDAQKGHKLKILFIGYKDLEFKLKKKSKIIIKLEKIPTPGVLIITKYDNE</sequence>
<gene>
    <name evidence="3" type="ORF">B0A62_19495</name>
    <name evidence="2" type="ORF">IW20_10565</name>
</gene>
<keyword evidence="1" id="KW-1133">Transmembrane helix</keyword>
<dbReference type="SUPFAM" id="SSF49464">
    <property type="entry name" value="Carboxypeptidase regulatory domain-like"/>
    <property type="match status" value="1"/>
</dbReference>
<evidence type="ECO:0000313" key="4">
    <source>
        <dbReference type="Proteomes" id="UP000028712"/>
    </source>
</evidence>
<feature type="transmembrane region" description="Helical" evidence="1">
    <location>
        <begin position="78"/>
        <end position="99"/>
    </location>
</feature>
<organism evidence="2 4">
    <name type="scientific">Flavobacterium hydatis</name>
    <name type="common">Cytophaga aquatilis</name>
    <dbReference type="NCBI Taxonomy" id="991"/>
    <lineage>
        <taxon>Bacteria</taxon>
        <taxon>Pseudomonadati</taxon>
        <taxon>Bacteroidota</taxon>
        <taxon>Flavobacteriia</taxon>
        <taxon>Flavobacteriales</taxon>
        <taxon>Flavobacteriaceae</taxon>
        <taxon>Flavobacterium</taxon>
    </lineage>
</organism>
<protein>
    <recommendedName>
        <fullName evidence="6">TonB-dependent receptor</fullName>
    </recommendedName>
</protein>
<evidence type="ECO:0008006" key="6">
    <source>
        <dbReference type="Google" id="ProtNLM"/>
    </source>
</evidence>
<reference evidence="2 4" key="1">
    <citation type="submission" date="2014-07" db="EMBL/GenBank/DDBJ databases">
        <title>Genome of Flavobacterium hydatis DSM 2063.</title>
        <authorList>
            <person name="Pipes S.E."/>
            <person name="Stropko S.J."/>
            <person name="Newman J.D."/>
        </authorList>
    </citation>
    <scope>NUCLEOTIDE SEQUENCE [LARGE SCALE GENOMIC DNA]</scope>
    <source>
        <strain evidence="2 4">DSM 2063</strain>
    </source>
</reference>
<evidence type="ECO:0000313" key="3">
    <source>
        <dbReference type="EMBL" id="OXA90259.1"/>
    </source>
</evidence>